<feature type="domain" description="NAD-dependent epimerase/dehydratase" evidence="3">
    <location>
        <begin position="9"/>
        <end position="263"/>
    </location>
</feature>
<dbReference type="Gene3D" id="3.40.50.720">
    <property type="entry name" value="NAD(P)-binding Rossmann-like Domain"/>
    <property type="match status" value="1"/>
</dbReference>
<reference evidence="4 5" key="1">
    <citation type="journal article" date="2016" name="Mol. Biol. Evol.">
        <title>Comparative Genomics of Early-Diverging Mushroom-Forming Fungi Provides Insights into the Origins of Lignocellulose Decay Capabilities.</title>
        <authorList>
            <person name="Nagy L.G."/>
            <person name="Riley R."/>
            <person name="Tritt A."/>
            <person name="Adam C."/>
            <person name="Daum C."/>
            <person name="Floudas D."/>
            <person name="Sun H."/>
            <person name="Yadav J.S."/>
            <person name="Pangilinan J."/>
            <person name="Larsson K.H."/>
            <person name="Matsuura K."/>
            <person name="Barry K."/>
            <person name="Labutti K."/>
            <person name="Kuo R."/>
            <person name="Ohm R.A."/>
            <person name="Bhattacharya S.S."/>
            <person name="Shirouzu T."/>
            <person name="Yoshinaga Y."/>
            <person name="Martin F.M."/>
            <person name="Grigoriev I.V."/>
            <person name="Hibbett D.S."/>
        </authorList>
    </citation>
    <scope>NUCLEOTIDE SEQUENCE [LARGE SCALE GENOMIC DNA]</scope>
    <source>
        <strain evidence="4 5">HHB14362 ss-1</strain>
    </source>
</reference>
<dbReference type="Pfam" id="PF01370">
    <property type="entry name" value="Epimerase"/>
    <property type="match status" value="1"/>
</dbReference>
<dbReference type="SUPFAM" id="SSF51735">
    <property type="entry name" value="NAD(P)-binding Rossmann-fold domains"/>
    <property type="match status" value="1"/>
</dbReference>
<name>A0A165RAL4_9AGAM</name>
<dbReference type="InterPro" id="IPR001509">
    <property type="entry name" value="Epimerase_deHydtase"/>
</dbReference>
<dbReference type="CDD" id="cd05227">
    <property type="entry name" value="AR_SDR_e"/>
    <property type="match status" value="1"/>
</dbReference>
<dbReference type="InterPro" id="IPR036291">
    <property type="entry name" value="NAD(P)-bd_dom_sf"/>
</dbReference>
<keyword evidence="1" id="KW-0560">Oxidoreductase</keyword>
<dbReference type="InterPro" id="IPR050425">
    <property type="entry name" value="NAD(P)_dehydrat-like"/>
</dbReference>
<keyword evidence="5" id="KW-1185">Reference proteome</keyword>
<dbReference type="Proteomes" id="UP000076761">
    <property type="component" value="Unassembled WGS sequence"/>
</dbReference>
<protein>
    <submittedName>
        <fullName evidence="4">Putative D-lactaldehyde dehydrogenase</fullName>
    </submittedName>
</protein>
<proteinExistence type="inferred from homology"/>
<evidence type="ECO:0000256" key="2">
    <source>
        <dbReference type="ARBA" id="ARBA00023445"/>
    </source>
</evidence>
<dbReference type="InParanoid" id="A0A165RAL4"/>
<dbReference type="PANTHER" id="PTHR10366">
    <property type="entry name" value="NAD DEPENDENT EPIMERASE/DEHYDRATASE"/>
    <property type="match status" value="1"/>
</dbReference>
<sequence>MSASTSQKALITGVTSYIGAHIAQQLLEKGWYVRGTVRSQAKAQWLHDTFKGGDRFETVEVKDIQKKESFTEAVKGVDYVFHVASPFFTNPKDPYEDLIYPAINGTVSLLSAVHEHGPSVKRVVVTSSYAAVMKPHPEDPNYVYTESEWNDVAFQAVEKEGKNVSGSVAYIASKNEAERAAWKFVETTKPKYELSVINPVYVFGPAIHHVAKAEDINTSVAIIYSFVSGAKKTLNPHSIFSNYVDVRDVAFAHIQAAVLPEAAGQRFITVGGAFSDNLIASTIKKNFPQYADKLPKEGWNEKDINPKTEADNSKSRNVLGVNYISLEKSVVDTIESIKQFI</sequence>
<dbReference type="AlphaFoldDB" id="A0A165RAL4"/>
<comment type="similarity">
    <text evidence="2">Belongs to the NAD(P)-dependent epimerase/dehydratase family. Dihydroflavonol-4-reductase subfamily.</text>
</comment>
<dbReference type="FunFam" id="3.40.50.720:FF:000191">
    <property type="entry name" value="Methylglyoxal reductase (NADPH-dependent)"/>
    <property type="match status" value="1"/>
</dbReference>
<evidence type="ECO:0000313" key="4">
    <source>
        <dbReference type="EMBL" id="KZT23536.1"/>
    </source>
</evidence>
<dbReference type="OrthoDB" id="2735536at2759"/>
<evidence type="ECO:0000313" key="5">
    <source>
        <dbReference type="Proteomes" id="UP000076761"/>
    </source>
</evidence>
<evidence type="ECO:0000259" key="3">
    <source>
        <dbReference type="Pfam" id="PF01370"/>
    </source>
</evidence>
<dbReference type="PANTHER" id="PTHR10366:SF564">
    <property type="entry name" value="STEROL-4-ALPHA-CARBOXYLATE 3-DEHYDROGENASE, DECARBOXYLATING"/>
    <property type="match status" value="1"/>
</dbReference>
<evidence type="ECO:0000256" key="1">
    <source>
        <dbReference type="ARBA" id="ARBA00023002"/>
    </source>
</evidence>
<dbReference type="EMBL" id="KV425584">
    <property type="protein sequence ID" value="KZT23536.1"/>
    <property type="molecule type" value="Genomic_DNA"/>
</dbReference>
<dbReference type="GO" id="GO:0016616">
    <property type="term" value="F:oxidoreductase activity, acting on the CH-OH group of donors, NAD or NADP as acceptor"/>
    <property type="evidence" value="ECO:0007669"/>
    <property type="project" value="TreeGrafter"/>
</dbReference>
<dbReference type="STRING" id="1314782.A0A165RAL4"/>
<accession>A0A165RAL4</accession>
<organism evidence="4 5">
    <name type="scientific">Neolentinus lepideus HHB14362 ss-1</name>
    <dbReference type="NCBI Taxonomy" id="1314782"/>
    <lineage>
        <taxon>Eukaryota</taxon>
        <taxon>Fungi</taxon>
        <taxon>Dikarya</taxon>
        <taxon>Basidiomycota</taxon>
        <taxon>Agaricomycotina</taxon>
        <taxon>Agaricomycetes</taxon>
        <taxon>Gloeophyllales</taxon>
        <taxon>Gloeophyllaceae</taxon>
        <taxon>Neolentinus</taxon>
    </lineage>
</organism>
<gene>
    <name evidence="4" type="ORF">NEOLEDRAFT_1136318</name>
</gene>